<dbReference type="AlphaFoldDB" id="A0A9Q0YVE1"/>
<name>A0A9Q0YVE1_SALPP</name>
<evidence type="ECO:0000313" key="1">
    <source>
        <dbReference type="EMBL" id="KAJ6711313.1"/>
    </source>
</evidence>
<evidence type="ECO:0000313" key="2">
    <source>
        <dbReference type="Proteomes" id="UP001151532"/>
    </source>
</evidence>
<gene>
    <name evidence="1" type="ORF">OIU79_007712</name>
</gene>
<keyword evidence="2" id="KW-1185">Reference proteome</keyword>
<accession>A0A9Q0YVE1</accession>
<organism evidence="1 2">
    <name type="scientific">Salix purpurea</name>
    <name type="common">Purple osier willow</name>
    <dbReference type="NCBI Taxonomy" id="77065"/>
    <lineage>
        <taxon>Eukaryota</taxon>
        <taxon>Viridiplantae</taxon>
        <taxon>Streptophyta</taxon>
        <taxon>Embryophyta</taxon>
        <taxon>Tracheophyta</taxon>
        <taxon>Spermatophyta</taxon>
        <taxon>Magnoliopsida</taxon>
        <taxon>eudicotyledons</taxon>
        <taxon>Gunneridae</taxon>
        <taxon>Pentapetalae</taxon>
        <taxon>rosids</taxon>
        <taxon>fabids</taxon>
        <taxon>Malpighiales</taxon>
        <taxon>Salicaceae</taxon>
        <taxon>Saliceae</taxon>
        <taxon>Salix</taxon>
    </lineage>
</organism>
<dbReference type="EMBL" id="JAPFFK010000015">
    <property type="protein sequence ID" value="KAJ6711313.1"/>
    <property type="molecule type" value="Genomic_DNA"/>
</dbReference>
<reference evidence="1" key="1">
    <citation type="submission" date="2022-11" db="EMBL/GenBank/DDBJ databases">
        <authorList>
            <person name="Hyden B.L."/>
            <person name="Feng K."/>
            <person name="Yates T."/>
            <person name="Jawdy S."/>
            <person name="Smart L.B."/>
            <person name="Muchero W."/>
        </authorList>
    </citation>
    <scope>NUCLEOTIDE SEQUENCE</scope>
    <source>
        <tissue evidence="1">Shoot tip</tissue>
    </source>
</reference>
<comment type="caution">
    <text evidence="1">The sequence shown here is derived from an EMBL/GenBank/DDBJ whole genome shotgun (WGS) entry which is preliminary data.</text>
</comment>
<reference evidence="1" key="2">
    <citation type="journal article" date="2023" name="Int. J. Mol. Sci.">
        <title>De Novo Assembly and Annotation of 11 Diverse Shrub Willow (Salix) Genomes Reveals Novel Gene Organization in Sex-Linked Regions.</title>
        <authorList>
            <person name="Hyden B."/>
            <person name="Feng K."/>
            <person name="Yates T.B."/>
            <person name="Jawdy S."/>
            <person name="Cereghino C."/>
            <person name="Smart L.B."/>
            <person name="Muchero W."/>
        </authorList>
    </citation>
    <scope>NUCLEOTIDE SEQUENCE</scope>
    <source>
        <tissue evidence="1">Shoot tip</tissue>
    </source>
</reference>
<proteinExistence type="predicted"/>
<sequence>MEYFSLSPDSVLHTITFSLLPGENNPIPPALRPLSLTNGIHWPVSVGCGLLFRPMDNLKVHCCSLVSVASMFIACCPVRELRSLKIGHRNCQSMGGISRREKFSEKVLLHF</sequence>
<dbReference type="Proteomes" id="UP001151532">
    <property type="component" value="Chromosome 1"/>
</dbReference>
<protein>
    <submittedName>
        <fullName evidence="1">Uncharacterized protein</fullName>
    </submittedName>
</protein>